<dbReference type="Gene3D" id="1.20.1250.20">
    <property type="entry name" value="MFS general substrate transporter like domains"/>
    <property type="match status" value="2"/>
</dbReference>
<reference evidence="8" key="1">
    <citation type="submission" date="2020-01" db="EMBL/GenBank/DDBJ databases">
        <authorList>
            <person name="Rat A."/>
        </authorList>
    </citation>
    <scope>NUCLEOTIDE SEQUENCE</scope>
    <source>
        <strain evidence="8">LMG 31161</strain>
    </source>
</reference>
<evidence type="ECO:0000256" key="2">
    <source>
        <dbReference type="ARBA" id="ARBA00022692"/>
    </source>
</evidence>
<feature type="transmembrane region" description="Helical" evidence="6">
    <location>
        <begin position="21"/>
        <end position="43"/>
    </location>
</feature>
<feature type="domain" description="Major facilitator superfamily (MFS) profile" evidence="7">
    <location>
        <begin position="24"/>
        <end position="405"/>
    </location>
</feature>
<keyword evidence="2 6" id="KW-0812">Transmembrane</keyword>
<dbReference type="AlphaFoldDB" id="A0A9X9WCU6"/>
<dbReference type="Proteomes" id="UP001138708">
    <property type="component" value="Unassembled WGS sequence"/>
</dbReference>
<organism evidence="8 11">
    <name type="scientific">Neoroseomonas oryzicola</name>
    <dbReference type="NCBI Taxonomy" id="535904"/>
    <lineage>
        <taxon>Bacteria</taxon>
        <taxon>Pseudomonadati</taxon>
        <taxon>Pseudomonadota</taxon>
        <taxon>Alphaproteobacteria</taxon>
        <taxon>Acetobacterales</taxon>
        <taxon>Acetobacteraceae</taxon>
        <taxon>Neoroseomonas</taxon>
    </lineage>
</organism>
<feature type="transmembrane region" description="Helical" evidence="6">
    <location>
        <begin position="180"/>
        <end position="199"/>
    </location>
</feature>
<feature type="transmembrane region" description="Helical" evidence="6">
    <location>
        <begin position="90"/>
        <end position="110"/>
    </location>
</feature>
<keyword evidence="4 6" id="KW-0472">Membrane</keyword>
<evidence type="ECO:0000256" key="4">
    <source>
        <dbReference type="ARBA" id="ARBA00023136"/>
    </source>
</evidence>
<gene>
    <name evidence="9" type="ORF">GWK15_03670</name>
    <name evidence="8" type="ORF">GXW75_02755</name>
</gene>
<dbReference type="InterPro" id="IPR005829">
    <property type="entry name" value="Sugar_transporter_CS"/>
</dbReference>
<dbReference type="InterPro" id="IPR020846">
    <property type="entry name" value="MFS_dom"/>
</dbReference>
<accession>A0A9X9WCU6</accession>
<feature type="transmembrane region" description="Helical" evidence="6">
    <location>
        <begin position="317"/>
        <end position="339"/>
    </location>
</feature>
<reference evidence="8" key="3">
    <citation type="journal article" date="2021" name="Syst. Appl. Microbiol.">
        <title>Roseomonas hellenica sp. nov., isolated from roots of wild-growing Alkanna tinctoria.</title>
        <authorList>
            <person name="Rat A."/>
            <person name="Naranjo H.D."/>
            <person name="Lebbe L."/>
            <person name="Cnockaert M."/>
            <person name="Krigas N."/>
            <person name="Grigoriadou K."/>
            <person name="Maloupa E."/>
            <person name="Willems A."/>
        </authorList>
    </citation>
    <scope>NUCLEOTIDE SEQUENCE</scope>
    <source>
        <strain evidence="8">LMG 31161</strain>
    </source>
</reference>
<evidence type="ECO:0000313" key="11">
    <source>
        <dbReference type="Proteomes" id="UP001138708"/>
    </source>
</evidence>
<feature type="transmembrane region" description="Helical" evidence="6">
    <location>
        <begin position="293"/>
        <end position="311"/>
    </location>
</feature>
<dbReference type="Proteomes" id="UP000746741">
    <property type="component" value="Unassembled WGS sequence"/>
</dbReference>
<dbReference type="PANTHER" id="PTHR11360">
    <property type="entry name" value="MONOCARBOXYLATE TRANSPORTER"/>
    <property type="match status" value="1"/>
</dbReference>
<keyword evidence="3 6" id="KW-1133">Transmembrane helix</keyword>
<name>A0A9X9WCU6_9PROT</name>
<dbReference type="InterPro" id="IPR050327">
    <property type="entry name" value="Proton-linked_MCT"/>
</dbReference>
<feature type="transmembrane region" description="Helical" evidence="6">
    <location>
        <begin position="63"/>
        <end position="83"/>
    </location>
</feature>
<dbReference type="InterPro" id="IPR011701">
    <property type="entry name" value="MFS"/>
</dbReference>
<comment type="caution">
    <text evidence="8">The sequence shown here is derived from an EMBL/GenBank/DDBJ whole genome shotgun (WGS) entry which is preliminary data.</text>
</comment>
<feature type="transmembrane region" description="Helical" evidence="6">
    <location>
        <begin position="231"/>
        <end position="251"/>
    </location>
</feature>
<dbReference type="Pfam" id="PF07690">
    <property type="entry name" value="MFS_1"/>
    <property type="match status" value="1"/>
</dbReference>
<keyword evidence="10" id="KW-1185">Reference proteome</keyword>
<feature type="transmembrane region" description="Helical" evidence="6">
    <location>
        <begin position="116"/>
        <end position="136"/>
    </location>
</feature>
<reference evidence="9 10" key="2">
    <citation type="submission" date="2020-02" db="EMBL/GenBank/DDBJ databases">
        <authorList>
            <person name="Sun Q."/>
            <person name="Inoue M."/>
        </authorList>
    </citation>
    <scope>NUCLEOTIDE SEQUENCE [LARGE SCALE GENOMIC DNA]</scope>
    <source>
        <strain evidence="9 10">KCTC 22478</strain>
    </source>
</reference>
<feature type="transmembrane region" description="Helical" evidence="6">
    <location>
        <begin position="380"/>
        <end position="398"/>
    </location>
</feature>
<evidence type="ECO:0000256" key="1">
    <source>
        <dbReference type="ARBA" id="ARBA00004141"/>
    </source>
</evidence>
<proteinExistence type="predicted"/>
<protein>
    <submittedName>
        <fullName evidence="8">OFA family MFS transporter</fullName>
    </submittedName>
</protein>
<evidence type="ECO:0000313" key="8">
    <source>
        <dbReference type="EMBL" id="MBR0658156.1"/>
    </source>
</evidence>
<evidence type="ECO:0000256" key="5">
    <source>
        <dbReference type="SAM" id="MobiDB-lite"/>
    </source>
</evidence>
<dbReference type="EMBL" id="JAAVUP010000001">
    <property type="protein sequence ID" value="NKE16027.1"/>
    <property type="molecule type" value="Genomic_DNA"/>
</dbReference>
<feature type="transmembrane region" description="Helical" evidence="6">
    <location>
        <begin position="351"/>
        <end position="374"/>
    </location>
</feature>
<feature type="transmembrane region" description="Helical" evidence="6">
    <location>
        <begin position="148"/>
        <end position="168"/>
    </location>
</feature>
<evidence type="ECO:0000259" key="7">
    <source>
        <dbReference type="PROSITE" id="PS50850"/>
    </source>
</evidence>
<evidence type="ECO:0000313" key="10">
    <source>
        <dbReference type="Proteomes" id="UP000746741"/>
    </source>
</evidence>
<dbReference type="PROSITE" id="PS50850">
    <property type="entry name" value="MFS"/>
    <property type="match status" value="1"/>
</dbReference>
<feature type="region of interest" description="Disordered" evidence="5">
    <location>
        <begin position="403"/>
        <end position="435"/>
    </location>
</feature>
<evidence type="ECO:0000256" key="3">
    <source>
        <dbReference type="ARBA" id="ARBA00022989"/>
    </source>
</evidence>
<dbReference type="GO" id="GO:0016020">
    <property type="term" value="C:membrane"/>
    <property type="evidence" value="ECO:0007669"/>
    <property type="project" value="UniProtKB-SubCell"/>
</dbReference>
<evidence type="ECO:0000313" key="9">
    <source>
        <dbReference type="EMBL" id="NKE16027.1"/>
    </source>
</evidence>
<sequence>MRAADRPRHPRRRSRRLRRHPGWRVVAGAFLLVLTGFGAIYSYAAFAEQIAADFATDEVGVSVIYALSGASCFFVSAVSGPLADRLGPRLPATVGMALVGLGLLVAAAAGSLVEIYAGYGLLIGVGTGFAYVPAMAAVQRCFTAHRGLASGIAASGIGVGTALVPPAAQAFLAVVDWRATFAIFGVAAVLAGAVGAMLLEPAGRRGTRRGATARAAAELPVALRSPAFARAWIGTLLVSMPATLPQAMLAGTAREFGLPREEALGLLGLIGLGTIAGRFLIAAVSDVLGRRRTFIACCAGMAGSLCLWAGAGGAEGLQAFALVFGALQGGFVALLPAFGADSFGVRAAGGVLGMLYTSRGVALLLAPPALAAAALATGHAAPVLLAAGLGVLGTVLLARTPHHAPAARPRNAEGPGGRPPEPSHRVAGARPAEPW</sequence>
<feature type="transmembrane region" description="Helical" evidence="6">
    <location>
        <begin position="263"/>
        <end position="281"/>
    </location>
</feature>
<dbReference type="PROSITE" id="PS00216">
    <property type="entry name" value="SUGAR_TRANSPORT_1"/>
    <property type="match status" value="2"/>
</dbReference>
<dbReference type="PANTHER" id="PTHR11360:SF284">
    <property type="entry name" value="EG:103B4.3 PROTEIN-RELATED"/>
    <property type="match status" value="1"/>
</dbReference>
<dbReference type="EMBL" id="JAAEDK010000005">
    <property type="protein sequence ID" value="MBR0658156.1"/>
    <property type="molecule type" value="Genomic_DNA"/>
</dbReference>
<dbReference type="RefSeq" id="WP_168039147.1">
    <property type="nucleotide sequence ID" value="NZ_JAAVUP010000001.1"/>
</dbReference>
<dbReference type="GO" id="GO:0022857">
    <property type="term" value="F:transmembrane transporter activity"/>
    <property type="evidence" value="ECO:0007669"/>
    <property type="project" value="InterPro"/>
</dbReference>
<comment type="subcellular location">
    <subcellularLocation>
        <location evidence="1">Membrane</location>
        <topology evidence="1">Multi-pass membrane protein</topology>
    </subcellularLocation>
</comment>
<dbReference type="SUPFAM" id="SSF103473">
    <property type="entry name" value="MFS general substrate transporter"/>
    <property type="match status" value="1"/>
</dbReference>
<dbReference type="InterPro" id="IPR036259">
    <property type="entry name" value="MFS_trans_sf"/>
</dbReference>
<evidence type="ECO:0000256" key="6">
    <source>
        <dbReference type="SAM" id="Phobius"/>
    </source>
</evidence>